<dbReference type="EMBL" id="QQWC01000006">
    <property type="protein sequence ID" value="REJ39741.1"/>
    <property type="molecule type" value="Genomic_DNA"/>
</dbReference>
<keyword evidence="1" id="KW-0732">Signal</keyword>
<accession>A0A3E0KWV8</accession>
<dbReference type="AlphaFoldDB" id="A0A3E0KWV8"/>
<comment type="caution">
    <text evidence="2">The sequence shown here is derived from an EMBL/GenBank/DDBJ whole genome shotgun (WGS) entry which is preliminary data.</text>
</comment>
<evidence type="ECO:0008006" key="4">
    <source>
        <dbReference type="Google" id="ProtNLM"/>
    </source>
</evidence>
<gene>
    <name evidence="2" type="ORF">DWQ54_20625</name>
</gene>
<organism evidence="2 3">
    <name type="scientific">Microcystis flos-aquae TF09</name>
    <dbReference type="NCBI Taxonomy" id="2060473"/>
    <lineage>
        <taxon>Bacteria</taxon>
        <taxon>Bacillati</taxon>
        <taxon>Cyanobacteriota</taxon>
        <taxon>Cyanophyceae</taxon>
        <taxon>Oscillatoriophycideae</taxon>
        <taxon>Chroococcales</taxon>
        <taxon>Microcystaceae</taxon>
        <taxon>Microcystis</taxon>
    </lineage>
</organism>
<protein>
    <recommendedName>
        <fullName evidence="4">PEP-CTERM sorting domain-containing protein</fullName>
    </recommendedName>
</protein>
<evidence type="ECO:0000313" key="2">
    <source>
        <dbReference type="EMBL" id="REJ39741.1"/>
    </source>
</evidence>
<feature type="signal peptide" evidence="1">
    <location>
        <begin position="1"/>
        <end position="22"/>
    </location>
</feature>
<dbReference type="Proteomes" id="UP000256873">
    <property type="component" value="Unassembled WGS sequence"/>
</dbReference>
<evidence type="ECO:0000256" key="1">
    <source>
        <dbReference type="SAM" id="SignalP"/>
    </source>
</evidence>
<feature type="chain" id="PRO_5017656900" description="PEP-CTERM sorting domain-containing protein" evidence="1">
    <location>
        <begin position="23"/>
        <end position="258"/>
    </location>
</feature>
<sequence length="258" mass="27301">MKNLPLAAAFTFNILLVFPSSAATTTIGPFIDLQTDLPAPDAQVIGGSFSTFFEANVVTFEPPGYIVKTPVQFCPPTPQGFFCRRAGISDLVAWSSGMGPYTPARLLGVAYISSEEDSSGIPSDSLRITTIYGLENSGSGSLLSMTGFTASNRELTFNSETIFGKSGTLYVDSTPEISPISALGNLLGSSFDLSIFQGSPNSEVYVFSTIVPASDIATIPIPEPDARGILGLTGLGMVGSLFRRLARLSEEKRKDKDG</sequence>
<reference evidence="2 3" key="1">
    <citation type="submission" date="2017-10" db="EMBL/GenBank/DDBJ databases">
        <title>A large-scale comparative metagenomic study reveals the eutrophication-driven functional interactions in six Microcystis-epibionts communities.</title>
        <authorList>
            <person name="Li Q."/>
            <person name="Lin F."/>
        </authorList>
    </citation>
    <scope>NUCLEOTIDE SEQUENCE [LARGE SCALE GENOMIC DNA]</scope>
    <source>
        <strain evidence="2">TF09</strain>
    </source>
</reference>
<proteinExistence type="predicted"/>
<evidence type="ECO:0000313" key="3">
    <source>
        <dbReference type="Proteomes" id="UP000256873"/>
    </source>
</evidence>
<name>A0A3E0KWV8_9CHRO</name>